<evidence type="ECO:0000313" key="2">
    <source>
        <dbReference type="Proteomes" id="UP000238642"/>
    </source>
</evidence>
<gene>
    <name evidence="1" type="ORF">C5749_14840</name>
</gene>
<name>A0A2S9JNG8_9SPHI</name>
<dbReference type="Proteomes" id="UP000238642">
    <property type="component" value="Unassembled WGS sequence"/>
</dbReference>
<reference evidence="1 2" key="1">
    <citation type="submission" date="2018-02" db="EMBL/GenBank/DDBJ databases">
        <title>The draft genome of Sphingobacterium gobiense H7.</title>
        <authorList>
            <person name="Li L."/>
            <person name="Liu L."/>
            <person name="Zhang X."/>
            <person name="Wang T."/>
            <person name="Liang L."/>
        </authorList>
    </citation>
    <scope>NUCLEOTIDE SEQUENCE [LARGE SCALE GENOMIC DNA]</scope>
    <source>
        <strain evidence="1 2">ACCC 05757</strain>
    </source>
</reference>
<dbReference type="RefSeq" id="WP_105726918.1">
    <property type="nucleotide sequence ID" value="NZ_PVBS01000002.1"/>
</dbReference>
<dbReference type="Pfam" id="PF05655">
    <property type="entry name" value="AvrD"/>
    <property type="match status" value="1"/>
</dbReference>
<evidence type="ECO:0000313" key="1">
    <source>
        <dbReference type="EMBL" id="PRD54707.1"/>
    </source>
</evidence>
<dbReference type="EMBL" id="PVBS01000002">
    <property type="protein sequence ID" value="PRD54707.1"/>
    <property type="molecule type" value="Genomic_DNA"/>
</dbReference>
<sequence length="316" mass="35209">MKIKQYDSIEELLGGGTARYFAAAFRNYHVHMDTLTKNDDSLLGTIDVCYDGPARPRNEDVHLGSLEYSALAMRLGGHALNQLGMIAPTDIARGFASALDVKISHSLGTGQIPIRCRLLASRNSLNCVQGTCSTIEVDIGGNRCKLTIDHRGGKRYLVLPEAQKIVDTDGETQLYGTGYRTRGLHIDDVEMDVSNHVVRAKFEYDPMFAEESYQGIGTARHMLLPTESIQLFGQLMQALLYQMESTDRERCPNIWLRTMSLRCHRPLFGPSGSAFVHFDRIQRILSGGITWQIIDLSGQVGNYQGKFRVAHQITAT</sequence>
<comment type="caution">
    <text evidence="1">The sequence shown here is derived from an EMBL/GenBank/DDBJ whole genome shotgun (WGS) entry which is preliminary data.</text>
</comment>
<dbReference type="OrthoDB" id="705279at2"/>
<dbReference type="AlphaFoldDB" id="A0A2S9JNG8"/>
<proteinExistence type="predicted"/>
<evidence type="ECO:0008006" key="3">
    <source>
        <dbReference type="Google" id="ProtNLM"/>
    </source>
</evidence>
<accession>A0A2S9JNG8</accession>
<protein>
    <recommendedName>
        <fullName evidence="3">Avirulence D protein</fullName>
    </recommendedName>
</protein>
<keyword evidence="2" id="KW-1185">Reference proteome</keyword>
<dbReference type="InterPro" id="IPR008799">
    <property type="entry name" value="Pseudomon_AvrD"/>
</dbReference>
<organism evidence="1 2">
    <name type="scientific">Sphingobacterium gobiense</name>
    <dbReference type="NCBI Taxonomy" id="1382456"/>
    <lineage>
        <taxon>Bacteria</taxon>
        <taxon>Pseudomonadati</taxon>
        <taxon>Bacteroidota</taxon>
        <taxon>Sphingobacteriia</taxon>
        <taxon>Sphingobacteriales</taxon>
        <taxon>Sphingobacteriaceae</taxon>
        <taxon>Sphingobacterium</taxon>
    </lineage>
</organism>